<comment type="caution">
    <text evidence="1">The sequence shown here is derived from an EMBL/GenBank/DDBJ whole genome shotgun (WGS) entry which is preliminary data.</text>
</comment>
<reference evidence="2" key="1">
    <citation type="journal article" date="2019" name="Int. J. Syst. Evol. Microbiol.">
        <title>The Global Catalogue of Microorganisms (GCM) 10K type strain sequencing project: providing services to taxonomists for standard genome sequencing and annotation.</title>
        <authorList>
            <consortium name="The Broad Institute Genomics Platform"/>
            <consortium name="The Broad Institute Genome Sequencing Center for Infectious Disease"/>
            <person name="Wu L."/>
            <person name="Ma J."/>
        </authorList>
    </citation>
    <scope>NUCLEOTIDE SEQUENCE [LARGE SCALE GENOMIC DNA]</scope>
    <source>
        <strain evidence="2">CGMCC 1.10130</strain>
    </source>
</reference>
<protein>
    <submittedName>
        <fullName evidence="1">Uncharacterized protein</fullName>
    </submittedName>
</protein>
<evidence type="ECO:0000313" key="1">
    <source>
        <dbReference type="EMBL" id="GGA65936.1"/>
    </source>
</evidence>
<gene>
    <name evidence="1" type="ORF">GCM10011369_04330</name>
</gene>
<sequence length="104" mass="11744">MFSNPPPSLIHDVSKLAKLFANLRSSKQRFVSPKEAIPNLQLAHNCSQIELISSRLRGIAPRVIQAACQRLEDSYDHPGQGKMRGALRALKHHLKRRSLLEPTR</sequence>
<organism evidence="1 2">
    <name type="scientific">Neiella marina</name>
    <dbReference type="NCBI Taxonomy" id="508461"/>
    <lineage>
        <taxon>Bacteria</taxon>
        <taxon>Pseudomonadati</taxon>
        <taxon>Pseudomonadota</taxon>
        <taxon>Gammaproteobacteria</taxon>
        <taxon>Alteromonadales</taxon>
        <taxon>Echinimonadaceae</taxon>
        <taxon>Neiella</taxon>
    </lineage>
</organism>
<evidence type="ECO:0000313" key="2">
    <source>
        <dbReference type="Proteomes" id="UP000619743"/>
    </source>
</evidence>
<accession>A0A8J2U296</accession>
<name>A0A8J2U296_9GAMM</name>
<dbReference type="AlphaFoldDB" id="A0A8J2U296"/>
<dbReference type="EMBL" id="BMDX01000002">
    <property type="protein sequence ID" value="GGA65936.1"/>
    <property type="molecule type" value="Genomic_DNA"/>
</dbReference>
<keyword evidence="2" id="KW-1185">Reference proteome</keyword>
<dbReference type="Proteomes" id="UP000619743">
    <property type="component" value="Unassembled WGS sequence"/>
</dbReference>
<dbReference type="RefSeq" id="WP_087504576.1">
    <property type="nucleotide sequence ID" value="NZ_BMDX01000002.1"/>
</dbReference>
<proteinExistence type="predicted"/>